<proteinExistence type="predicted"/>
<name>A0A223S2E6_9ACTN</name>
<dbReference type="OrthoDB" id="9148135at2"/>
<dbReference type="GO" id="GO:0003677">
    <property type="term" value="F:DNA binding"/>
    <property type="evidence" value="ECO:0007669"/>
    <property type="project" value="UniProtKB-KW"/>
</dbReference>
<evidence type="ECO:0000313" key="1">
    <source>
        <dbReference type="EMBL" id="ASU82294.1"/>
    </source>
</evidence>
<keyword evidence="1" id="KW-0238">DNA-binding</keyword>
<protein>
    <submittedName>
        <fullName evidence="1">Winged helix DNA-binding domain-containing protein</fullName>
    </submittedName>
</protein>
<dbReference type="PANTHER" id="PTHR38479">
    <property type="entry name" value="LMO0824 PROTEIN"/>
    <property type="match status" value="1"/>
</dbReference>
<keyword evidence="2" id="KW-1185">Reference proteome</keyword>
<dbReference type="KEGG" id="ngv:CDO52_05395"/>
<gene>
    <name evidence="1" type="ORF">CDO52_05395</name>
</gene>
<reference evidence="1 2" key="1">
    <citation type="submission" date="2017-08" db="EMBL/GenBank/DDBJ databases">
        <title>The complete genome sequence of Nocardiopsis gilva YIM 90087.</title>
        <authorList>
            <person name="Yin M."/>
            <person name="Tang S."/>
        </authorList>
    </citation>
    <scope>NUCLEOTIDE SEQUENCE [LARGE SCALE GENOMIC DNA]</scope>
    <source>
        <strain evidence="1 2">YIM 90087</strain>
    </source>
</reference>
<dbReference type="Proteomes" id="UP000215005">
    <property type="component" value="Chromosome"/>
</dbReference>
<dbReference type="RefSeq" id="WP_017620225.1">
    <property type="nucleotide sequence ID" value="NZ_ANBG01000303.1"/>
</dbReference>
<sequence>MSSARRRVTPAERRARLAERHLLAAGTKATDTTEVVDALVALHATDPATVYLSVASRLPGATREEIEDALYRPDLLLRTTCMRQTLFVVGRDLAPAVIAASGRAAAAQRTKGLLRIIRESEVGDEQWLERVGHDVIRVLRERGSATTAELAEAVPGLEQRFALSPGKKYESSSTVAAFLLFILAAEGRIMRGPRRGGWTSNMHAWTPGPEFEDFPETEGRAELARRWLASFGPGTVDDLKWWTGWTVTATRAALADVGAVEVELDEGVGYVLPEDLEPPRAEPEAAAMLLPGLDPTPMGWRHRDFYLDPDHRPALFDRMGNIGPTVWWKGRIIGGWAQRSDGEIAWRLLPGVDPGQEAHAAISAAAEQLTDWLGDARFTPSYRTPLERELAG</sequence>
<organism evidence="1 2">
    <name type="scientific">Nocardiopsis gilva YIM 90087</name>
    <dbReference type="NCBI Taxonomy" id="1235441"/>
    <lineage>
        <taxon>Bacteria</taxon>
        <taxon>Bacillati</taxon>
        <taxon>Actinomycetota</taxon>
        <taxon>Actinomycetes</taxon>
        <taxon>Streptosporangiales</taxon>
        <taxon>Nocardiopsidaceae</taxon>
        <taxon>Nocardiopsis</taxon>
    </lineage>
</organism>
<dbReference type="Pfam" id="PF06224">
    <property type="entry name" value="AlkZ-like"/>
    <property type="match status" value="1"/>
</dbReference>
<dbReference type="AlphaFoldDB" id="A0A223S2E6"/>
<dbReference type="EMBL" id="CP022753">
    <property type="protein sequence ID" value="ASU82294.1"/>
    <property type="molecule type" value="Genomic_DNA"/>
</dbReference>
<dbReference type="InterPro" id="IPR009351">
    <property type="entry name" value="AlkZ-like"/>
</dbReference>
<evidence type="ECO:0000313" key="2">
    <source>
        <dbReference type="Proteomes" id="UP000215005"/>
    </source>
</evidence>
<dbReference type="PANTHER" id="PTHR38479:SF2">
    <property type="entry name" value="WINGED HELIX DNA-BINDING DOMAIN-CONTAINING PROTEIN"/>
    <property type="match status" value="1"/>
</dbReference>
<accession>A0A223S2E6</accession>